<feature type="region of interest" description="Disordered" evidence="1">
    <location>
        <begin position="97"/>
        <end position="125"/>
    </location>
</feature>
<comment type="caution">
    <text evidence="2">The sequence shown here is derived from an EMBL/GenBank/DDBJ whole genome shotgun (WGS) entry which is preliminary data.</text>
</comment>
<dbReference type="EMBL" id="MCGE01000049">
    <property type="protein sequence ID" value="ORZ04636.1"/>
    <property type="molecule type" value="Genomic_DNA"/>
</dbReference>
<protein>
    <submittedName>
        <fullName evidence="2">Uncharacterized protein</fullName>
    </submittedName>
</protein>
<name>A0A1X2HXI0_9FUNG</name>
<accession>A0A1X2HXI0</accession>
<evidence type="ECO:0000256" key="1">
    <source>
        <dbReference type="SAM" id="MobiDB-lite"/>
    </source>
</evidence>
<dbReference type="AlphaFoldDB" id="A0A1X2HXI0"/>
<feature type="compositionally biased region" description="Low complexity" evidence="1">
    <location>
        <begin position="97"/>
        <end position="111"/>
    </location>
</feature>
<dbReference type="Proteomes" id="UP000193560">
    <property type="component" value="Unassembled WGS sequence"/>
</dbReference>
<gene>
    <name evidence="2" type="ORF">BCR42DRAFT_429108</name>
</gene>
<sequence>MGPQQGSLEQAHILLDEYLAYLNGLITSRNLGRALKSYVISLQRNSKNSRLGCNKISNLQLPKGLQSSRTEIQASTLPVILLSTPAIMPLQLQNPNLNNNNNNNNHTISNNHNHHHRQKQHRHNHSTTNICMTLGNDPPWWPMKVRTKYLEKYRLTCLYPLLLNRDSSKKTITRY</sequence>
<organism evidence="2 3">
    <name type="scientific">Absidia repens</name>
    <dbReference type="NCBI Taxonomy" id="90262"/>
    <lineage>
        <taxon>Eukaryota</taxon>
        <taxon>Fungi</taxon>
        <taxon>Fungi incertae sedis</taxon>
        <taxon>Mucoromycota</taxon>
        <taxon>Mucoromycotina</taxon>
        <taxon>Mucoromycetes</taxon>
        <taxon>Mucorales</taxon>
        <taxon>Cunninghamellaceae</taxon>
        <taxon>Absidia</taxon>
    </lineage>
</organism>
<reference evidence="2 3" key="1">
    <citation type="submission" date="2016-07" db="EMBL/GenBank/DDBJ databases">
        <title>Pervasive Adenine N6-methylation of Active Genes in Fungi.</title>
        <authorList>
            <consortium name="DOE Joint Genome Institute"/>
            <person name="Mondo S.J."/>
            <person name="Dannebaum R.O."/>
            <person name="Kuo R.C."/>
            <person name="Labutti K."/>
            <person name="Haridas S."/>
            <person name="Kuo A."/>
            <person name="Salamov A."/>
            <person name="Ahrendt S.R."/>
            <person name="Lipzen A."/>
            <person name="Sullivan W."/>
            <person name="Andreopoulos W.B."/>
            <person name="Clum A."/>
            <person name="Lindquist E."/>
            <person name="Daum C."/>
            <person name="Ramamoorthy G.K."/>
            <person name="Gryganskyi A."/>
            <person name="Culley D."/>
            <person name="Magnuson J.K."/>
            <person name="James T.Y."/>
            <person name="O'Malley M.A."/>
            <person name="Stajich J.E."/>
            <person name="Spatafora J.W."/>
            <person name="Visel A."/>
            <person name="Grigoriev I.V."/>
        </authorList>
    </citation>
    <scope>NUCLEOTIDE SEQUENCE [LARGE SCALE GENOMIC DNA]</scope>
    <source>
        <strain evidence="2 3">NRRL 1336</strain>
    </source>
</reference>
<evidence type="ECO:0000313" key="2">
    <source>
        <dbReference type="EMBL" id="ORZ04636.1"/>
    </source>
</evidence>
<keyword evidence="3" id="KW-1185">Reference proteome</keyword>
<feature type="compositionally biased region" description="Basic residues" evidence="1">
    <location>
        <begin position="112"/>
        <end position="125"/>
    </location>
</feature>
<evidence type="ECO:0000313" key="3">
    <source>
        <dbReference type="Proteomes" id="UP000193560"/>
    </source>
</evidence>
<proteinExistence type="predicted"/>